<feature type="transmembrane region" description="Helical" evidence="1">
    <location>
        <begin position="246"/>
        <end position="264"/>
    </location>
</feature>
<dbReference type="InterPro" id="IPR049458">
    <property type="entry name" value="EpsG-like"/>
</dbReference>
<reference evidence="2 3" key="1">
    <citation type="submission" date="2018-08" db="EMBL/GenBank/DDBJ databases">
        <title>A genome reference for cultivated species of the human gut microbiota.</title>
        <authorList>
            <person name="Zou Y."/>
            <person name="Xue W."/>
            <person name="Luo G."/>
        </authorList>
    </citation>
    <scope>NUCLEOTIDE SEQUENCE [LARGE SCALE GENOMIC DNA]</scope>
    <source>
        <strain evidence="2 3">OF03-11</strain>
    </source>
</reference>
<evidence type="ECO:0000256" key="1">
    <source>
        <dbReference type="SAM" id="Phobius"/>
    </source>
</evidence>
<comment type="caution">
    <text evidence="2">The sequence shown here is derived from an EMBL/GenBank/DDBJ whole genome shotgun (WGS) entry which is preliminary data.</text>
</comment>
<feature type="transmembrane region" description="Helical" evidence="1">
    <location>
        <begin position="6"/>
        <end position="24"/>
    </location>
</feature>
<dbReference type="RefSeq" id="WP_013610488.1">
    <property type="nucleotide sequence ID" value="NZ_BAABYK010000001.1"/>
</dbReference>
<protein>
    <submittedName>
        <fullName evidence="2">EpsG family protein</fullName>
    </submittedName>
</protein>
<keyword evidence="1" id="KW-0812">Transmembrane</keyword>
<feature type="transmembrane region" description="Helical" evidence="1">
    <location>
        <begin position="164"/>
        <end position="189"/>
    </location>
</feature>
<dbReference type="GeneID" id="61273387"/>
<feature type="transmembrane region" description="Helical" evidence="1">
    <location>
        <begin position="271"/>
        <end position="289"/>
    </location>
</feature>
<evidence type="ECO:0000313" key="3">
    <source>
        <dbReference type="Proteomes" id="UP000284434"/>
    </source>
</evidence>
<gene>
    <name evidence="2" type="ORF">DXA53_10655</name>
</gene>
<proteinExistence type="predicted"/>
<name>A0A413IB96_9BACT</name>
<feature type="transmembrane region" description="Helical" evidence="1">
    <location>
        <begin position="92"/>
        <end position="113"/>
    </location>
</feature>
<feature type="transmembrane region" description="Helical" evidence="1">
    <location>
        <begin position="125"/>
        <end position="143"/>
    </location>
</feature>
<organism evidence="2 3">
    <name type="scientific">Odoribacter splanchnicus</name>
    <dbReference type="NCBI Taxonomy" id="28118"/>
    <lineage>
        <taxon>Bacteria</taxon>
        <taxon>Pseudomonadati</taxon>
        <taxon>Bacteroidota</taxon>
        <taxon>Bacteroidia</taxon>
        <taxon>Bacteroidales</taxon>
        <taxon>Odoribacteraceae</taxon>
        <taxon>Odoribacter</taxon>
    </lineage>
</organism>
<keyword evidence="1" id="KW-0472">Membrane</keyword>
<feature type="transmembrane region" description="Helical" evidence="1">
    <location>
        <begin position="36"/>
        <end position="55"/>
    </location>
</feature>
<evidence type="ECO:0000313" key="2">
    <source>
        <dbReference type="EMBL" id="RGY06022.1"/>
    </source>
</evidence>
<accession>A0A413IB96</accession>
<feature type="transmembrane region" description="Helical" evidence="1">
    <location>
        <begin position="61"/>
        <end position="80"/>
    </location>
</feature>
<feature type="transmembrane region" description="Helical" evidence="1">
    <location>
        <begin position="295"/>
        <end position="312"/>
    </location>
</feature>
<dbReference type="Pfam" id="PF14897">
    <property type="entry name" value="EpsG"/>
    <property type="match status" value="1"/>
</dbReference>
<dbReference type="OMA" id="HYYASFN"/>
<dbReference type="EMBL" id="QSCO01000014">
    <property type="protein sequence ID" value="RGY06022.1"/>
    <property type="molecule type" value="Genomic_DNA"/>
</dbReference>
<sequence>MELDFYSFFCYVGSLLIMFFLTNKYETTELPLQRKVWLIFSFLFVVFFCALRFYVGNDYARYVIGFYGIKQFYGANVYFWEPAYFILNRIFLNCYAGYIYVFAFATLISFIFIFKTLNYYNILKWGIFFTFTLGLLIFLNNGIRQGVALSIFIYSIRFIENRKFIRYLLCILLAATFHFSAFILVFVYFVRYIRLSYYTWLFLLVSFFFLQYTGILRQVFIAIISHIPFYNAYIEKVDIYTVEATPGFGILYNFLMAVLLAFVYRKSVPNTILTIYFLGSVLYICSVGILLLERIAFYLMYTNVIVFAHFVTLRRYRQVAQVFIFLTFIYFSIQSLTGMEKHGAVPYRTIFNEDLENPPSEYYHNEI</sequence>
<dbReference type="AlphaFoldDB" id="A0A413IB96"/>
<keyword evidence="1" id="KW-1133">Transmembrane helix</keyword>
<dbReference type="Proteomes" id="UP000284434">
    <property type="component" value="Unassembled WGS sequence"/>
</dbReference>
<feature type="transmembrane region" description="Helical" evidence="1">
    <location>
        <begin position="319"/>
        <end position="337"/>
    </location>
</feature>